<name>A0A024UBF2_9STRA</name>
<evidence type="ECO:0000256" key="1">
    <source>
        <dbReference type="SAM" id="Coils"/>
    </source>
</evidence>
<feature type="compositionally biased region" description="Pro residues" evidence="2">
    <location>
        <begin position="1138"/>
        <end position="1147"/>
    </location>
</feature>
<dbReference type="Gene3D" id="1.10.10.60">
    <property type="entry name" value="Homeodomain-like"/>
    <property type="match status" value="1"/>
</dbReference>
<dbReference type="SMART" id="SM00717">
    <property type="entry name" value="SANT"/>
    <property type="match status" value="2"/>
</dbReference>
<feature type="domain" description="HTH myb-type" evidence="5">
    <location>
        <begin position="1286"/>
        <end position="1334"/>
    </location>
</feature>
<evidence type="ECO:0000259" key="4">
    <source>
        <dbReference type="PROSITE" id="PS51293"/>
    </source>
</evidence>
<feature type="compositionally biased region" description="Low complexity" evidence="2">
    <location>
        <begin position="1361"/>
        <end position="1372"/>
    </location>
</feature>
<feature type="region of interest" description="Disordered" evidence="2">
    <location>
        <begin position="1130"/>
        <end position="1231"/>
    </location>
</feature>
<feature type="region of interest" description="Disordered" evidence="2">
    <location>
        <begin position="1340"/>
        <end position="1383"/>
    </location>
</feature>
<reference evidence="6" key="1">
    <citation type="submission" date="2013-12" db="EMBL/GenBank/DDBJ databases">
        <title>The Genome Sequence of Aphanomyces invadans NJM9701.</title>
        <authorList>
            <consortium name="The Broad Institute Genomics Platform"/>
            <person name="Russ C."/>
            <person name="Tyler B."/>
            <person name="van West P."/>
            <person name="Dieguez-Uribeondo J."/>
            <person name="Young S.K."/>
            <person name="Zeng Q."/>
            <person name="Gargeya S."/>
            <person name="Fitzgerald M."/>
            <person name="Abouelleil A."/>
            <person name="Alvarado L."/>
            <person name="Chapman S.B."/>
            <person name="Gainer-Dewar J."/>
            <person name="Goldberg J."/>
            <person name="Griggs A."/>
            <person name="Gujja S."/>
            <person name="Hansen M."/>
            <person name="Howarth C."/>
            <person name="Imamovic A."/>
            <person name="Ireland A."/>
            <person name="Larimer J."/>
            <person name="McCowan C."/>
            <person name="Murphy C."/>
            <person name="Pearson M."/>
            <person name="Poon T.W."/>
            <person name="Priest M."/>
            <person name="Roberts A."/>
            <person name="Saif S."/>
            <person name="Shea T."/>
            <person name="Sykes S."/>
            <person name="Wortman J."/>
            <person name="Nusbaum C."/>
            <person name="Birren B."/>
        </authorList>
    </citation>
    <scope>NUCLEOTIDE SEQUENCE [LARGE SCALE GENOMIC DNA]</scope>
    <source>
        <strain evidence="6">NJM9701</strain>
    </source>
</reference>
<dbReference type="InterPro" id="IPR009057">
    <property type="entry name" value="Homeodomain-like_sf"/>
</dbReference>
<feature type="compositionally biased region" description="Polar residues" evidence="2">
    <location>
        <begin position="347"/>
        <end position="358"/>
    </location>
</feature>
<dbReference type="STRING" id="157072.A0A024UBF2"/>
<dbReference type="GO" id="GO:0006357">
    <property type="term" value="P:regulation of transcription by RNA polymerase II"/>
    <property type="evidence" value="ECO:0007669"/>
    <property type="project" value="TreeGrafter"/>
</dbReference>
<feature type="compositionally biased region" description="Polar residues" evidence="2">
    <location>
        <begin position="1833"/>
        <end position="1853"/>
    </location>
</feature>
<feature type="compositionally biased region" description="Low complexity" evidence="2">
    <location>
        <begin position="9"/>
        <end position="23"/>
    </location>
</feature>
<feature type="compositionally biased region" description="Low complexity" evidence="2">
    <location>
        <begin position="102"/>
        <end position="116"/>
    </location>
</feature>
<feature type="compositionally biased region" description="Low complexity" evidence="2">
    <location>
        <begin position="288"/>
        <end position="299"/>
    </location>
</feature>
<dbReference type="VEuPathDB" id="FungiDB:H310_04960"/>
<dbReference type="CDD" id="cd00167">
    <property type="entry name" value="SANT"/>
    <property type="match status" value="1"/>
</dbReference>
<protein>
    <recommendedName>
        <fullName evidence="7">SANT domain-containing protein</fullName>
    </recommendedName>
</protein>
<evidence type="ECO:0000313" key="6">
    <source>
        <dbReference type="EMBL" id="ETW03520.1"/>
    </source>
</evidence>
<dbReference type="GO" id="GO:0000785">
    <property type="term" value="C:chromatin"/>
    <property type="evidence" value="ECO:0007669"/>
    <property type="project" value="TreeGrafter"/>
</dbReference>
<accession>A0A024UBF2</accession>
<dbReference type="PROSITE" id="PS51294">
    <property type="entry name" value="HTH_MYB"/>
    <property type="match status" value="1"/>
</dbReference>
<feature type="compositionally biased region" description="Basic residues" evidence="2">
    <location>
        <begin position="117"/>
        <end position="128"/>
    </location>
</feature>
<feature type="compositionally biased region" description="Polar residues" evidence="2">
    <location>
        <begin position="239"/>
        <end position="256"/>
    </location>
</feature>
<dbReference type="PROSITE" id="PS50090">
    <property type="entry name" value="MYB_LIKE"/>
    <property type="match status" value="1"/>
</dbReference>
<dbReference type="InterPro" id="IPR051571">
    <property type="entry name" value="N-CoR_corepressor"/>
</dbReference>
<dbReference type="InterPro" id="IPR001005">
    <property type="entry name" value="SANT/Myb"/>
</dbReference>
<dbReference type="SUPFAM" id="SSF46689">
    <property type="entry name" value="Homeodomain-like"/>
    <property type="match status" value="2"/>
</dbReference>
<evidence type="ECO:0000259" key="5">
    <source>
        <dbReference type="PROSITE" id="PS51294"/>
    </source>
</evidence>
<feature type="compositionally biased region" description="Polar residues" evidence="2">
    <location>
        <begin position="300"/>
        <end position="312"/>
    </location>
</feature>
<dbReference type="Gene3D" id="1.20.58.1880">
    <property type="match status" value="1"/>
</dbReference>
<feature type="region of interest" description="Disordered" evidence="2">
    <location>
        <begin position="1809"/>
        <end position="1853"/>
    </location>
</feature>
<feature type="coiled-coil region" evidence="1">
    <location>
        <begin position="651"/>
        <end position="678"/>
    </location>
</feature>
<feature type="compositionally biased region" description="Polar residues" evidence="2">
    <location>
        <begin position="321"/>
        <end position="338"/>
    </location>
</feature>
<dbReference type="GeneID" id="20082010"/>
<evidence type="ECO:0000259" key="3">
    <source>
        <dbReference type="PROSITE" id="PS50090"/>
    </source>
</evidence>
<feature type="compositionally biased region" description="Gly residues" evidence="2">
    <location>
        <begin position="88"/>
        <end position="101"/>
    </location>
</feature>
<organism evidence="6">
    <name type="scientific">Aphanomyces invadans</name>
    <dbReference type="NCBI Taxonomy" id="157072"/>
    <lineage>
        <taxon>Eukaryota</taxon>
        <taxon>Sar</taxon>
        <taxon>Stramenopiles</taxon>
        <taxon>Oomycota</taxon>
        <taxon>Saprolegniomycetes</taxon>
        <taxon>Saprolegniales</taxon>
        <taxon>Verrucalvaceae</taxon>
        <taxon>Aphanomyces</taxon>
    </lineage>
</organism>
<feature type="compositionally biased region" description="Basic and acidic residues" evidence="2">
    <location>
        <begin position="819"/>
        <end position="843"/>
    </location>
</feature>
<dbReference type="Pfam" id="PF00249">
    <property type="entry name" value="Myb_DNA-binding"/>
    <property type="match status" value="1"/>
</dbReference>
<feature type="compositionally biased region" description="Pro residues" evidence="2">
    <location>
        <begin position="1609"/>
        <end position="1618"/>
    </location>
</feature>
<dbReference type="InterPro" id="IPR017930">
    <property type="entry name" value="Myb_dom"/>
</dbReference>
<dbReference type="eggNOG" id="KOG1878">
    <property type="taxonomic scope" value="Eukaryota"/>
</dbReference>
<feature type="compositionally biased region" description="Basic and acidic residues" evidence="2">
    <location>
        <begin position="174"/>
        <end position="193"/>
    </location>
</feature>
<dbReference type="PROSITE" id="PS51293">
    <property type="entry name" value="SANT"/>
    <property type="match status" value="2"/>
</dbReference>
<feature type="coiled-coil region" evidence="1">
    <location>
        <begin position="1760"/>
        <end position="1787"/>
    </location>
</feature>
<feature type="compositionally biased region" description="Polar residues" evidence="2">
    <location>
        <begin position="845"/>
        <end position="854"/>
    </location>
</feature>
<feature type="domain" description="SANT" evidence="4">
    <location>
        <begin position="960"/>
        <end position="1011"/>
    </location>
</feature>
<dbReference type="InterPro" id="IPR017884">
    <property type="entry name" value="SANT_dom"/>
</dbReference>
<proteinExistence type="predicted"/>
<dbReference type="PANTHER" id="PTHR13992:SF39">
    <property type="entry name" value="SMRTER, ISOFORM G"/>
    <property type="match status" value="1"/>
</dbReference>
<feature type="region of interest" description="Disordered" evidence="2">
    <location>
        <begin position="1524"/>
        <end position="1546"/>
    </location>
</feature>
<dbReference type="RefSeq" id="XP_008867749.1">
    <property type="nucleotide sequence ID" value="XM_008869527.1"/>
</dbReference>
<dbReference type="GO" id="GO:0032991">
    <property type="term" value="C:protein-containing complex"/>
    <property type="evidence" value="ECO:0007669"/>
    <property type="project" value="UniProtKB-ARBA"/>
</dbReference>
<evidence type="ECO:0008006" key="7">
    <source>
        <dbReference type="Google" id="ProtNLM"/>
    </source>
</evidence>
<keyword evidence="1" id="KW-0175">Coiled coil</keyword>
<feature type="compositionally biased region" description="Pro residues" evidence="2">
    <location>
        <begin position="1528"/>
        <end position="1538"/>
    </location>
</feature>
<gene>
    <name evidence="6" type="ORF">H310_04960</name>
</gene>
<dbReference type="EMBL" id="KI913959">
    <property type="protein sequence ID" value="ETW03520.1"/>
    <property type="molecule type" value="Genomic_DNA"/>
</dbReference>
<dbReference type="PANTHER" id="PTHR13992">
    <property type="entry name" value="NUCLEAR RECEPTOR CO-REPRESSOR RELATED NCOR"/>
    <property type="match status" value="1"/>
</dbReference>
<feature type="compositionally biased region" description="Polar residues" evidence="2">
    <location>
        <begin position="1348"/>
        <end position="1360"/>
    </location>
</feature>
<feature type="compositionally biased region" description="Low complexity" evidence="2">
    <location>
        <begin position="32"/>
        <end position="44"/>
    </location>
</feature>
<feature type="compositionally biased region" description="Basic and acidic residues" evidence="2">
    <location>
        <begin position="143"/>
        <end position="163"/>
    </location>
</feature>
<evidence type="ECO:0000256" key="2">
    <source>
        <dbReference type="SAM" id="MobiDB-lite"/>
    </source>
</evidence>
<feature type="region of interest" description="Disordered" evidence="2">
    <location>
        <begin position="1586"/>
        <end position="1622"/>
    </location>
</feature>
<feature type="domain" description="Myb-like" evidence="3">
    <location>
        <begin position="1287"/>
        <end position="1330"/>
    </location>
</feature>
<dbReference type="OrthoDB" id="10258692at2759"/>
<feature type="compositionally biased region" description="Basic and acidic residues" evidence="2">
    <location>
        <begin position="67"/>
        <end position="78"/>
    </location>
</feature>
<feature type="compositionally biased region" description="Polar residues" evidence="2">
    <location>
        <begin position="1589"/>
        <end position="1603"/>
    </location>
</feature>
<feature type="region of interest" description="Disordered" evidence="2">
    <location>
        <begin position="804"/>
        <end position="854"/>
    </location>
</feature>
<sequence>MSSSGTPHSTNGPPRGTSSSPSRHNNPGESGGSSSMNDRYSSSSSGGGREFGNSCRGPPNHNNGPMDRSRPSRFDKDPPPYSSYNSGVGRGGWSNRGGRGGFNSQFKSSRPMGGRPFRSRSRSRSRSRERRDNTFQVNARNRFRGDRSRERSRDRLPQRHPLDSNRASSPVRGDGFRHGSPDRLSRHSDPQHDHSRRHSPPPQERHPSSPLPRQGGQSNTNKSDVAARTSPRPELIVSPPQSVEAGSSSTQLNNLPSARLPDQMQSPHRALADSTGSSQLKTGPPYSSPRVASPHSSSPKTTLNPPTSFSSPKQHHPPSSMAKQSSHLPLSPAPTSSPGHPPGRTSPLRQPPTSNAGAHSSPRPRSGDVSRQPTSLVGPHSPHQGLPGAGSSPHPAATSRHEIAPTTSSKRHASKRDDLSPLKPFLSRRGSFDLMQQAHRTSPKVAPSGGSSPSKPHAPPNQRRRSIDGEDKCIATSVRRKSIDEVIEAEASVARLEETILEPPKPKEAGDESSSFSIKQRPRLGWGQGLAAASSPNAGAATATTATTVKRPRMGWGMGLVVTQVPSPKAQSDQLPAVSTPPSAQVNLDKVVMPNATDGISPPEPKSAEEVQSALPVACQTPDPVDMEIDEEPIAVASVAVLEVPSQTKPKEQILSSIDQLDAEIADIQSKLTCAKKVIDAQLSLTNETSVSEAAPVDVSPSKKTRPVLVDPKLMAMVNSLMEENKLKATYAHALIEPLGKETVQYMRPVDCPGYENTLVRGRVLHDRMMLRVRKHKQAHYAEMKALATEYGVLKKAWRAKVKKLEKDRKKQEKRTKLRQKEWSTGRGGDDLDKSSSVDEKGHASSANDSQQINYLRSSSRLTNNSATQHTQMSMLKQIADVEKEKQAELWELEVKRKRLKNAMLSSGSSNSPYIIPDMIVDKELVKVKRFIPLPRPLLTGMEANDDGHLDGLHYLNAAQLMNPWSDIEKCIFIDKFLQTPKNFFRIASFLQNKTTGDVISFYYQTKKVLDYKAIIREQQLRRRGAGIKNTWNCWQLSLCAAMALGVKFPPAIQSSLLQQSKFRSHQAAQSILQAASISKDVTAKPDDEEANDSPIVLDLTDFLDDNLFTTGYKLTLRSVRSRFDEFRASADYHPDPPEVSTPPVSMPPTKKAKIDKDSIDAATASPVASRRKPTTPRPVLVKGAAKKAKNNRPTTLKKADDEVPPLSSPGSSKESKDELQPIESPEVPQPLLIPLPMPVVNAPPLFAPSPVPLTPRTTPPPSMSSSLFLNSTTLSSLPPGKRVVQKWTEQEKSDFLKFFSVYGKDWAALTNSIPSKTAAQIKNYYQNYKNRLGLQDVLKKRPDRGPSSGSNTPLSHLQKSPTPSTNSPSHTAARPQPPSAFSFPISIQVPQEFPPAVPTSMNAAQHRLIQLQKELSRIQMQQLPTNTTTSMGGQNTPSIPNSAPGSQLKLLQYSLQQQVQMLQMQMYQQSVQESSNNSAMQGQHSFGIPRLNQPQYYERYKEESKAPMGSTDQQLLLAARAQGDQPPNLPPIEPPAAPVQSASSRMSFSSILNESLGSPQYSSSPSASTPIVIASAPTSISRSSMSSILNRQCESSPVTMHASQPKLPYNPPPPSHLRPPSTFSTTMYHPMHSHRHPLYHDPTTHSSSMQDGQMPIPSYHHPHHQPIQPVQQTMLHHSQLQPLQTSSSSASSMSIHQPIQPMPQSMLQPIQPMHSARHNVPIYSHRPMEDSWSNNPNLATMDQQQHPGSRYYDHSRLAMDKEAAHLREAQEEAAAAALNAAAAAARVEALQRSVVARQEQPVLHLAPPRYTSQLPPQPQFHLNLPRPHDPSIVTNIAASSTPSAGNGSNEQR</sequence>
<feature type="region of interest" description="Disordered" evidence="2">
    <location>
        <begin position="1"/>
        <end position="478"/>
    </location>
</feature>
<dbReference type="GO" id="GO:0005654">
    <property type="term" value="C:nucleoplasm"/>
    <property type="evidence" value="ECO:0007669"/>
    <property type="project" value="UniProtKB-ARBA"/>
</dbReference>
<feature type="compositionally biased region" description="Low complexity" evidence="2">
    <location>
        <begin position="531"/>
        <end position="547"/>
    </location>
</feature>
<feature type="domain" description="SANT" evidence="4">
    <location>
        <begin position="1283"/>
        <end position="1334"/>
    </location>
</feature>
<feature type="region of interest" description="Disordered" evidence="2">
    <location>
        <begin position="498"/>
        <end position="547"/>
    </location>
</feature>